<name>A0A6P1MGY4_9FIRM</name>
<dbReference type="Proteomes" id="UP000463883">
    <property type="component" value="Chromosome"/>
</dbReference>
<dbReference type="GO" id="GO:0005886">
    <property type="term" value="C:plasma membrane"/>
    <property type="evidence" value="ECO:0007669"/>
    <property type="project" value="TreeGrafter"/>
</dbReference>
<evidence type="ECO:0000256" key="1">
    <source>
        <dbReference type="SAM" id="Phobius"/>
    </source>
</evidence>
<keyword evidence="1" id="KW-1133">Transmembrane helix</keyword>
<dbReference type="AlphaFoldDB" id="A0A6P1MGY4"/>
<evidence type="ECO:0000313" key="3">
    <source>
        <dbReference type="EMBL" id="QHI73312.1"/>
    </source>
</evidence>
<feature type="transmembrane region" description="Helical" evidence="1">
    <location>
        <begin position="6"/>
        <end position="24"/>
    </location>
</feature>
<dbReference type="RefSeq" id="WP_162363077.1">
    <property type="nucleotide sequence ID" value="NZ_CP047591.1"/>
</dbReference>
<proteinExistence type="predicted"/>
<evidence type="ECO:0000313" key="4">
    <source>
        <dbReference type="Proteomes" id="UP000463883"/>
    </source>
</evidence>
<dbReference type="InterPro" id="IPR000160">
    <property type="entry name" value="GGDEF_dom"/>
</dbReference>
<dbReference type="GO" id="GO:1902201">
    <property type="term" value="P:negative regulation of bacterial-type flagellum-dependent cell motility"/>
    <property type="evidence" value="ECO:0007669"/>
    <property type="project" value="TreeGrafter"/>
</dbReference>
<dbReference type="Pfam" id="PF00990">
    <property type="entry name" value="GGDEF"/>
    <property type="match status" value="1"/>
</dbReference>
<dbReference type="CDD" id="cd01949">
    <property type="entry name" value="GGDEF"/>
    <property type="match status" value="1"/>
</dbReference>
<dbReference type="KEGG" id="amic:Ami3637_13845"/>
<dbReference type="EMBL" id="CP047591">
    <property type="protein sequence ID" value="QHI73312.1"/>
    <property type="molecule type" value="Genomic_DNA"/>
</dbReference>
<sequence length="379" mass="43913">MEKLLYTQINITGIIILVILLCNQKKSVGITIQQRLFNTIIISVVWILVLDTGMWVVDGKRFLLAREANILISMAYYFFNVFIPFLWLLYCDCILNNSTQSLRKRMWLYFLPVLANTLMIIINLWYGFIFYVDTNNIYHRGKIFLLPVMTAFSYLLLSSYMALHKAHKTKIESEKGQLYLMASFILPPLVGGILQALFYGLSLIWVNVVISLLMIFVNIQNQQINTDSLTGLNNRLQFDKYLFFKTKSDNDRDVIALIMIDVDKFKQINDSYGHLCGDKALISVANVLKKSCKNKNAFLSRYGGDEFTIIYETRKLTNIQKLITQIEQNVNIFNSVSKEKFSISLSIGYAVWEKNSSVDTLIAQADYNMYRIKYAKKFF</sequence>
<reference evidence="3 4" key="1">
    <citation type="submission" date="2020-01" db="EMBL/GenBank/DDBJ databases">
        <title>Genomic analysis of Aminipila sp. CBA3637.</title>
        <authorList>
            <person name="Kim Y.B."/>
            <person name="Roh S.W."/>
        </authorList>
    </citation>
    <scope>NUCLEOTIDE SEQUENCE [LARGE SCALE GENOMIC DNA]</scope>
    <source>
        <strain evidence="3 4">CBA3637</strain>
    </source>
</reference>
<keyword evidence="1" id="KW-0472">Membrane</keyword>
<feature type="transmembrane region" description="Helical" evidence="1">
    <location>
        <begin position="36"/>
        <end position="57"/>
    </location>
</feature>
<keyword evidence="1" id="KW-0812">Transmembrane</keyword>
<feature type="transmembrane region" description="Helical" evidence="1">
    <location>
        <begin position="203"/>
        <end position="219"/>
    </location>
</feature>
<dbReference type="InterPro" id="IPR029787">
    <property type="entry name" value="Nucleotide_cyclase"/>
</dbReference>
<dbReference type="SUPFAM" id="SSF55073">
    <property type="entry name" value="Nucleotide cyclase"/>
    <property type="match status" value="1"/>
</dbReference>
<dbReference type="SMART" id="SM00267">
    <property type="entry name" value="GGDEF"/>
    <property type="match status" value="1"/>
</dbReference>
<gene>
    <name evidence="3" type="ORF">Ami3637_13845</name>
</gene>
<accession>A0A6P1MGY4</accession>
<feature type="transmembrane region" description="Helical" evidence="1">
    <location>
        <begin position="178"/>
        <end position="197"/>
    </location>
</feature>
<feature type="transmembrane region" description="Helical" evidence="1">
    <location>
        <begin position="77"/>
        <end position="95"/>
    </location>
</feature>
<dbReference type="PANTHER" id="PTHR45138">
    <property type="entry name" value="REGULATORY COMPONENTS OF SENSORY TRANSDUCTION SYSTEM"/>
    <property type="match status" value="1"/>
</dbReference>
<dbReference type="PROSITE" id="PS50887">
    <property type="entry name" value="GGDEF"/>
    <property type="match status" value="1"/>
</dbReference>
<dbReference type="GO" id="GO:0043709">
    <property type="term" value="P:cell adhesion involved in single-species biofilm formation"/>
    <property type="evidence" value="ECO:0007669"/>
    <property type="project" value="TreeGrafter"/>
</dbReference>
<feature type="transmembrane region" description="Helical" evidence="1">
    <location>
        <begin position="137"/>
        <end position="157"/>
    </location>
</feature>
<feature type="domain" description="GGDEF" evidence="2">
    <location>
        <begin position="253"/>
        <end position="379"/>
    </location>
</feature>
<organism evidence="3 4">
    <name type="scientific">Aminipila terrae</name>
    <dbReference type="NCBI Taxonomy" id="2697030"/>
    <lineage>
        <taxon>Bacteria</taxon>
        <taxon>Bacillati</taxon>
        <taxon>Bacillota</taxon>
        <taxon>Clostridia</taxon>
        <taxon>Peptostreptococcales</taxon>
        <taxon>Anaerovoracaceae</taxon>
        <taxon>Aminipila</taxon>
    </lineage>
</organism>
<dbReference type="PANTHER" id="PTHR45138:SF9">
    <property type="entry name" value="DIGUANYLATE CYCLASE DGCM-RELATED"/>
    <property type="match status" value="1"/>
</dbReference>
<keyword evidence="4" id="KW-1185">Reference proteome</keyword>
<dbReference type="InterPro" id="IPR043128">
    <property type="entry name" value="Rev_trsase/Diguanyl_cyclase"/>
</dbReference>
<dbReference type="NCBIfam" id="TIGR00254">
    <property type="entry name" value="GGDEF"/>
    <property type="match status" value="1"/>
</dbReference>
<dbReference type="GO" id="GO:0052621">
    <property type="term" value="F:diguanylate cyclase activity"/>
    <property type="evidence" value="ECO:0007669"/>
    <property type="project" value="TreeGrafter"/>
</dbReference>
<feature type="transmembrane region" description="Helical" evidence="1">
    <location>
        <begin position="107"/>
        <end position="131"/>
    </location>
</feature>
<dbReference type="Gene3D" id="3.30.70.270">
    <property type="match status" value="1"/>
</dbReference>
<protein>
    <submittedName>
        <fullName evidence="3">Diguanylate cyclase</fullName>
    </submittedName>
</protein>
<dbReference type="InterPro" id="IPR050469">
    <property type="entry name" value="Diguanylate_Cyclase"/>
</dbReference>
<evidence type="ECO:0000259" key="2">
    <source>
        <dbReference type="PROSITE" id="PS50887"/>
    </source>
</evidence>